<accession>A0AAV7V6U8</accession>
<gene>
    <name evidence="2" type="ORF">NDU88_000954</name>
</gene>
<sequence>MCRSTPRTASRISLDPETRQTQAPGEVLGGRLRHWGHAALEFRWPAAGAATSVGQQLRGCTGVSLHARTALLVRHSPFWCGRRVCQPAVPVVGAGGCLLTAGGCRLIPGGFWDRNRWDRLETGSRRGVGQPVRDGSEGKPVGLSAFLASRRVLNGSWSVAGCAVGVATTRYGRPTLIANVKSRRGRCALCKKHS</sequence>
<evidence type="ECO:0000313" key="2">
    <source>
        <dbReference type="EMBL" id="KAJ1197092.1"/>
    </source>
</evidence>
<keyword evidence="3" id="KW-1185">Reference proteome</keyword>
<evidence type="ECO:0000256" key="1">
    <source>
        <dbReference type="SAM" id="MobiDB-lite"/>
    </source>
</evidence>
<dbReference type="EMBL" id="JANPWB010000003">
    <property type="protein sequence ID" value="KAJ1197092.1"/>
    <property type="molecule type" value="Genomic_DNA"/>
</dbReference>
<dbReference type="AlphaFoldDB" id="A0AAV7V6U8"/>
<comment type="caution">
    <text evidence="2">The sequence shown here is derived from an EMBL/GenBank/DDBJ whole genome shotgun (WGS) entry which is preliminary data.</text>
</comment>
<protein>
    <submittedName>
        <fullName evidence="2">Uncharacterized protein</fullName>
    </submittedName>
</protein>
<feature type="compositionally biased region" description="Polar residues" evidence="1">
    <location>
        <begin position="1"/>
        <end position="11"/>
    </location>
</feature>
<dbReference type="Proteomes" id="UP001066276">
    <property type="component" value="Chromosome 2_1"/>
</dbReference>
<proteinExistence type="predicted"/>
<evidence type="ECO:0000313" key="3">
    <source>
        <dbReference type="Proteomes" id="UP001066276"/>
    </source>
</evidence>
<feature type="region of interest" description="Disordered" evidence="1">
    <location>
        <begin position="1"/>
        <end position="22"/>
    </location>
</feature>
<reference evidence="2" key="1">
    <citation type="journal article" date="2022" name="bioRxiv">
        <title>Sequencing and chromosome-scale assembly of the giantPleurodeles waltlgenome.</title>
        <authorList>
            <person name="Brown T."/>
            <person name="Elewa A."/>
            <person name="Iarovenko S."/>
            <person name="Subramanian E."/>
            <person name="Araus A.J."/>
            <person name="Petzold A."/>
            <person name="Susuki M."/>
            <person name="Suzuki K.-i.T."/>
            <person name="Hayashi T."/>
            <person name="Toyoda A."/>
            <person name="Oliveira C."/>
            <person name="Osipova E."/>
            <person name="Leigh N.D."/>
            <person name="Simon A."/>
            <person name="Yun M.H."/>
        </authorList>
    </citation>
    <scope>NUCLEOTIDE SEQUENCE</scope>
    <source>
        <strain evidence="2">20211129_DDA</strain>
        <tissue evidence="2">Liver</tissue>
    </source>
</reference>
<name>A0AAV7V6U8_PLEWA</name>
<organism evidence="2 3">
    <name type="scientific">Pleurodeles waltl</name>
    <name type="common">Iberian ribbed newt</name>
    <dbReference type="NCBI Taxonomy" id="8319"/>
    <lineage>
        <taxon>Eukaryota</taxon>
        <taxon>Metazoa</taxon>
        <taxon>Chordata</taxon>
        <taxon>Craniata</taxon>
        <taxon>Vertebrata</taxon>
        <taxon>Euteleostomi</taxon>
        <taxon>Amphibia</taxon>
        <taxon>Batrachia</taxon>
        <taxon>Caudata</taxon>
        <taxon>Salamandroidea</taxon>
        <taxon>Salamandridae</taxon>
        <taxon>Pleurodelinae</taxon>
        <taxon>Pleurodeles</taxon>
    </lineage>
</organism>